<feature type="transmembrane region" description="Helical" evidence="2">
    <location>
        <begin position="34"/>
        <end position="53"/>
    </location>
</feature>
<proteinExistence type="predicted"/>
<evidence type="ECO:0008006" key="5">
    <source>
        <dbReference type="Google" id="ProtNLM"/>
    </source>
</evidence>
<sequence>MVLSAMPVSWSTTLLRMDAFAVEFLPSLELPLEVFRKCSPLITIVGLGVVVWWRNRRDGAGMRRCLEVTVEMPTLRSLSCVLGYLTATLLVWDVWILALLLPVALLGSCTFRLSAPRSMDAEGGSRIPGTPLNVTGESPYNATPLSSRRSKLFHIHDEGETIRPPVRQGTPSSSLLTPPATLPRRRHVSYAPQTQTPPVLLTERPSFRTRVSSTPSDEIRRTRKGSNNRRHASESCEDNLVPKKEVWDTSFELLLYNLSKSRSRNSSLVESHPRFDVSSSMPPLAPSPLINSS</sequence>
<feature type="transmembrane region" description="Helical" evidence="2">
    <location>
        <begin position="81"/>
        <end position="107"/>
    </location>
</feature>
<dbReference type="EMBL" id="WIUZ02000009">
    <property type="protein sequence ID" value="KAF9783766.1"/>
    <property type="molecule type" value="Genomic_DNA"/>
</dbReference>
<keyword evidence="2" id="KW-0812">Transmembrane</keyword>
<accession>A0A9P6L5Z9</accession>
<gene>
    <name evidence="3" type="ORF">BJ322DRAFT_878824</name>
</gene>
<feature type="compositionally biased region" description="Basic residues" evidence="1">
    <location>
        <begin position="221"/>
        <end position="230"/>
    </location>
</feature>
<comment type="caution">
    <text evidence="3">The sequence shown here is derived from an EMBL/GenBank/DDBJ whole genome shotgun (WGS) entry which is preliminary data.</text>
</comment>
<dbReference type="OrthoDB" id="10472118at2759"/>
<feature type="compositionally biased region" description="Polar residues" evidence="1">
    <location>
        <begin position="132"/>
        <end position="143"/>
    </location>
</feature>
<organism evidence="3 4">
    <name type="scientific">Thelephora terrestris</name>
    <dbReference type="NCBI Taxonomy" id="56493"/>
    <lineage>
        <taxon>Eukaryota</taxon>
        <taxon>Fungi</taxon>
        <taxon>Dikarya</taxon>
        <taxon>Basidiomycota</taxon>
        <taxon>Agaricomycotina</taxon>
        <taxon>Agaricomycetes</taxon>
        <taxon>Thelephorales</taxon>
        <taxon>Thelephoraceae</taxon>
        <taxon>Thelephora</taxon>
    </lineage>
</organism>
<feature type="region of interest" description="Disordered" evidence="1">
    <location>
        <begin position="162"/>
        <end position="237"/>
    </location>
</feature>
<dbReference type="AlphaFoldDB" id="A0A9P6L5Z9"/>
<name>A0A9P6L5Z9_9AGAM</name>
<feature type="region of interest" description="Disordered" evidence="1">
    <location>
        <begin position="120"/>
        <end position="143"/>
    </location>
</feature>
<feature type="region of interest" description="Disordered" evidence="1">
    <location>
        <begin position="262"/>
        <end position="293"/>
    </location>
</feature>
<protein>
    <recommendedName>
        <fullName evidence="5">Transmembrane protein</fullName>
    </recommendedName>
</protein>
<dbReference type="Proteomes" id="UP000736335">
    <property type="component" value="Unassembled WGS sequence"/>
</dbReference>
<reference evidence="3" key="1">
    <citation type="journal article" date="2020" name="Nat. Commun.">
        <title>Large-scale genome sequencing of mycorrhizal fungi provides insights into the early evolution of symbiotic traits.</title>
        <authorList>
            <person name="Miyauchi S."/>
            <person name="Kiss E."/>
            <person name="Kuo A."/>
            <person name="Drula E."/>
            <person name="Kohler A."/>
            <person name="Sanchez-Garcia M."/>
            <person name="Morin E."/>
            <person name="Andreopoulos B."/>
            <person name="Barry K.W."/>
            <person name="Bonito G."/>
            <person name="Buee M."/>
            <person name="Carver A."/>
            <person name="Chen C."/>
            <person name="Cichocki N."/>
            <person name="Clum A."/>
            <person name="Culley D."/>
            <person name="Crous P.W."/>
            <person name="Fauchery L."/>
            <person name="Girlanda M."/>
            <person name="Hayes R.D."/>
            <person name="Keri Z."/>
            <person name="LaButti K."/>
            <person name="Lipzen A."/>
            <person name="Lombard V."/>
            <person name="Magnuson J."/>
            <person name="Maillard F."/>
            <person name="Murat C."/>
            <person name="Nolan M."/>
            <person name="Ohm R.A."/>
            <person name="Pangilinan J."/>
            <person name="Pereira M.F."/>
            <person name="Perotto S."/>
            <person name="Peter M."/>
            <person name="Pfister S."/>
            <person name="Riley R."/>
            <person name="Sitrit Y."/>
            <person name="Stielow J.B."/>
            <person name="Szollosi G."/>
            <person name="Zifcakova L."/>
            <person name="Stursova M."/>
            <person name="Spatafora J.W."/>
            <person name="Tedersoo L."/>
            <person name="Vaario L.M."/>
            <person name="Yamada A."/>
            <person name="Yan M."/>
            <person name="Wang P."/>
            <person name="Xu J."/>
            <person name="Bruns T."/>
            <person name="Baldrian P."/>
            <person name="Vilgalys R."/>
            <person name="Dunand C."/>
            <person name="Henrissat B."/>
            <person name="Grigoriev I.V."/>
            <person name="Hibbett D."/>
            <person name="Nagy L.G."/>
            <person name="Martin F.M."/>
        </authorList>
    </citation>
    <scope>NUCLEOTIDE SEQUENCE</scope>
    <source>
        <strain evidence="3">UH-Tt-Lm1</strain>
    </source>
</reference>
<keyword evidence="4" id="KW-1185">Reference proteome</keyword>
<reference evidence="3" key="2">
    <citation type="submission" date="2020-11" db="EMBL/GenBank/DDBJ databases">
        <authorList>
            <consortium name="DOE Joint Genome Institute"/>
            <person name="Kuo A."/>
            <person name="Miyauchi S."/>
            <person name="Kiss E."/>
            <person name="Drula E."/>
            <person name="Kohler A."/>
            <person name="Sanchez-Garcia M."/>
            <person name="Andreopoulos B."/>
            <person name="Barry K.W."/>
            <person name="Bonito G."/>
            <person name="Buee M."/>
            <person name="Carver A."/>
            <person name="Chen C."/>
            <person name="Cichocki N."/>
            <person name="Clum A."/>
            <person name="Culley D."/>
            <person name="Crous P.W."/>
            <person name="Fauchery L."/>
            <person name="Girlanda M."/>
            <person name="Hayes R."/>
            <person name="Keri Z."/>
            <person name="Labutti K."/>
            <person name="Lipzen A."/>
            <person name="Lombard V."/>
            <person name="Magnuson J."/>
            <person name="Maillard F."/>
            <person name="Morin E."/>
            <person name="Murat C."/>
            <person name="Nolan M."/>
            <person name="Ohm R."/>
            <person name="Pangilinan J."/>
            <person name="Pereira M."/>
            <person name="Perotto S."/>
            <person name="Peter M."/>
            <person name="Riley R."/>
            <person name="Sitrit Y."/>
            <person name="Stielow B."/>
            <person name="Szollosi G."/>
            <person name="Zifcakova L."/>
            <person name="Stursova M."/>
            <person name="Spatafora J.W."/>
            <person name="Tedersoo L."/>
            <person name="Vaario L.-M."/>
            <person name="Yamada A."/>
            <person name="Yan M."/>
            <person name="Wang P."/>
            <person name="Xu J."/>
            <person name="Bruns T."/>
            <person name="Baldrian P."/>
            <person name="Vilgalys R."/>
            <person name="Henrissat B."/>
            <person name="Grigoriev I.V."/>
            <person name="Hibbett D."/>
            <person name="Nagy L.G."/>
            <person name="Martin F.M."/>
        </authorList>
    </citation>
    <scope>NUCLEOTIDE SEQUENCE</scope>
    <source>
        <strain evidence="3">UH-Tt-Lm1</strain>
    </source>
</reference>
<evidence type="ECO:0000313" key="4">
    <source>
        <dbReference type="Proteomes" id="UP000736335"/>
    </source>
</evidence>
<evidence type="ECO:0000256" key="1">
    <source>
        <dbReference type="SAM" id="MobiDB-lite"/>
    </source>
</evidence>
<evidence type="ECO:0000313" key="3">
    <source>
        <dbReference type="EMBL" id="KAF9783766.1"/>
    </source>
</evidence>
<keyword evidence="2" id="KW-1133">Transmembrane helix</keyword>
<keyword evidence="2" id="KW-0472">Membrane</keyword>
<evidence type="ECO:0000256" key="2">
    <source>
        <dbReference type="SAM" id="Phobius"/>
    </source>
</evidence>